<accession>A0ABV4Y8K8</accession>
<dbReference type="RefSeq" id="WP_413256362.1">
    <property type="nucleotide sequence ID" value="NZ_JBHFNS010000025.1"/>
</dbReference>
<reference evidence="1 2" key="1">
    <citation type="submission" date="2024-09" db="EMBL/GenBank/DDBJ databases">
        <title>Floridaenema gen nov. (Aerosakkonemataceae, Aerosakkonematales ord. nov., Cyanobacteria) from benthic tropical and subtropical fresh waters, with the description of four new species.</title>
        <authorList>
            <person name="Moretto J.A."/>
            <person name="Berthold D.E."/>
            <person name="Lefler F.W."/>
            <person name="Huang I.-S."/>
            <person name="Laughinghouse H. IV."/>
        </authorList>
    </citation>
    <scope>NUCLEOTIDE SEQUENCE [LARGE SCALE GENOMIC DNA]</scope>
    <source>
        <strain evidence="1 2">BLCC-F154</strain>
    </source>
</reference>
<dbReference type="InterPro" id="IPR021373">
    <property type="entry name" value="DUF2993"/>
</dbReference>
<dbReference type="Proteomes" id="UP001576776">
    <property type="component" value="Unassembled WGS sequence"/>
</dbReference>
<sequence>MLFLVIFLSTLLGVLESVGVFVDRFAENAIRQRFEKVEQLQVRIDNAPNYQLVGGKVQRVRVAGRGLWLTKEARIAVLELDTDPLNVDLQGIRGGKVPPLAALRQPAKAAFRLVLTEKDVNNLLQSPKISQQLQQLSSRFLGSAGGQQIESYEIINPRIEFLAENRLRFQVELRQKEGTGTEQPNTDQKLAVIAESGLRIVNGHQLELISPKVSINENTIPEFLIGALAQNFIDELDLKKLQDSGITARILNLELNQEQLEIAAFVQVEPKE</sequence>
<evidence type="ECO:0000313" key="2">
    <source>
        <dbReference type="Proteomes" id="UP001576776"/>
    </source>
</evidence>
<proteinExistence type="predicted"/>
<dbReference type="EMBL" id="JBHFNS010000025">
    <property type="protein sequence ID" value="MFB2934838.1"/>
    <property type="molecule type" value="Genomic_DNA"/>
</dbReference>
<keyword evidence="2" id="KW-1185">Reference proteome</keyword>
<evidence type="ECO:0000313" key="1">
    <source>
        <dbReference type="EMBL" id="MFB2934838.1"/>
    </source>
</evidence>
<name>A0ABV4Y8K8_9CYAN</name>
<gene>
    <name evidence="1" type="ORF">ACE1B6_06130</name>
</gene>
<protein>
    <submittedName>
        <fullName evidence="1">DUF2993 domain-containing protein</fullName>
    </submittedName>
</protein>
<dbReference type="Pfam" id="PF11209">
    <property type="entry name" value="LmeA"/>
    <property type="match status" value="1"/>
</dbReference>
<organism evidence="1 2">
    <name type="scientific">Floridaenema fluviatile BLCC-F154</name>
    <dbReference type="NCBI Taxonomy" id="3153640"/>
    <lineage>
        <taxon>Bacteria</taxon>
        <taxon>Bacillati</taxon>
        <taxon>Cyanobacteriota</taxon>
        <taxon>Cyanophyceae</taxon>
        <taxon>Oscillatoriophycideae</taxon>
        <taxon>Aerosakkonematales</taxon>
        <taxon>Aerosakkonemataceae</taxon>
        <taxon>Floridanema</taxon>
        <taxon>Floridanema fluviatile</taxon>
    </lineage>
</organism>
<comment type="caution">
    <text evidence="1">The sequence shown here is derived from an EMBL/GenBank/DDBJ whole genome shotgun (WGS) entry which is preliminary data.</text>
</comment>